<feature type="chain" id="PRO_5020476326" evidence="1">
    <location>
        <begin position="20"/>
        <end position="291"/>
    </location>
</feature>
<evidence type="ECO:0000256" key="1">
    <source>
        <dbReference type="SAM" id="SignalP"/>
    </source>
</evidence>
<gene>
    <name evidence="2" type="ORF">BDK51DRAFT_53009</name>
</gene>
<evidence type="ECO:0000313" key="3">
    <source>
        <dbReference type="Proteomes" id="UP000269721"/>
    </source>
</evidence>
<feature type="signal peptide" evidence="1">
    <location>
        <begin position="1"/>
        <end position="19"/>
    </location>
</feature>
<organism evidence="2 3">
    <name type="scientific">Blyttiomyces helicus</name>
    <dbReference type="NCBI Taxonomy" id="388810"/>
    <lineage>
        <taxon>Eukaryota</taxon>
        <taxon>Fungi</taxon>
        <taxon>Fungi incertae sedis</taxon>
        <taxon>Chytridiomycota</taxon>
        <taxon>Chytridiomycota incertae sedis</taxon>
        <taxon>Chytridiomycetes</taxon>
        <taxon>Chytridiomycetes incertae sedis</taxon>
        <taxon>Blyttiomyces</taxon>
    </lineage>
</organism>
<dbReference type="AlphaFoldDB" id="A0A4P9W681"/>
<name>A0A4P9W681_9FUNG</name>
<sequence length="291" mass="29574">MTIPIFFLVLLLSLLTTDARPAKWIPSRDNAVLIRVVDVGVHTVHSHQKKHTGHLDKLHHHGKHNAAATVNGTINSSAASNATVNGTIASNNATSTVVLSANGTTINVYNATTNGNTTIVLSAANGTIVDANNATANANSTIVLSAANGTTVDAYNATANGNSTIVLSAANSTTTIDPAGGNNTTTVNGTTIGDSVASSINGTGSVMMRVVHANRSVAAPMMFAGHGRKSVAADPRAHRGKGNGTTLIAITRQAPRGTSTSSLAHRTVHAPKSVTAEDDVAIDDEKGGAAL</sequence>
<keyword evidence="3" id="KW-1185">Reference proteome</keyword>
<keyword evidence="1" id="KW-0732">Signal</keyword>
<evidence type="ECO:0000313" key="2">
    <source>
        <dbReference type="EMBL" id="RKO85616.1"/>
    </source>
</evidence>
<reference evidence="3" key="1">
    <citation type="journal article" date="2018" name="Nat. Microbiol.">
        <title>Leveraging single-cell genomics to expand the fungal tree of life.</title>
        <authorList>
            <person name="Ahrendt S.R."/>
            <person name="Quandt C.A."/>
            <person name="Ciobanu D."/>
            <person name="Clum A."/>
            <person name="Salamov A."/>
            <person name="Andreopoulos B."/>
            <person name="Cheng J.F."/>
            <person name="Woyke T."/>
            <person name="Pelin A."/>
            <person name="Henrissat B."/>
            <person name="Reynolds N.K."/>
            <person name="Benny G.L."/>
            <person name="Smith M.E."/>
            <person name="James T.Y."/>
            <person name="Grigoriev I.V."/>
        </authorList>
    </citation>
    <scope>NUCLEOTIDE SEQUENCE [LARGE SCALE GENOMIC DNA]</scope>
</reference>
<protein>
    <submittedName>
        <fullName evidence="2">Uncharacterized protein</fullName>
    </submittedName>
</protein>
<proteinExistence type="predicted"/>
<accession>A0A4P9W681</accession>
<dbReference type="Proteomes" id="UP000269721">
    <property type="component" value="Unassembled WGS sequence"/>
</dbReference>
<dbReference type="EMBL" id="KZ998913">
    <property type="protein sequence ID" value="RKO85616.1"/>
    <property type="molecule type" value="Genomic_DNA"/>
</dbReference>